<accession>A0ABV6HDU0</accession>
<dbReference type="PANTHER" id="PTHR33608">
    <property type="entry name" value="BLL2464 PROTEIN"/>
    <property type="match status" value="1"/>
</dbReference>
<feature type="domain" description="DUF58" evidence="2">
    <location>
        <begin position="210"/>
        <end position="354"/>
    </location>
</feature>
<dbReference type="InterPro" id="IPR002881">
    <property type="entry name" value="DUF58"/>
</dbReference>
<sequence>MRNIVRLFYLDLFLSKRFFIAWGITAFLFLLAYFFPWLGFLPYIAALTTTLILLADIALLYAVKNGGVVSTRIAPARLSNSDDNEIFITSNNRYPFTVKIGIIDEIPYQFQKRDIWFERALEVKERSTFSYQLRPVKRGLYSFGKLRTFVQSPIGFIQRRFNEDAEANVPVYPSFLQMRKYEMLAISNRLTDYGLKKIRRLGHSMEFEQIKAYVQGDDYRTLNWKASARQGSLMVNSYIDERSQHIYCIIDKSRAMKMPFHGLSLLDYAINASLVLANIALKKEDKAGLITFAEQIGTVLPADRRSTQLNYIMEALYKEKTRYLESNLEILYSTVRYTLRQRSLIILFTNFESVSALNRQLPYLKKIAKYHLLVVIFFENIEVKNLSQEKAESIEGIYLKTIAEKFVYEKKLLVRELARHGIQSVLTPPEHLTVNTINKYLEIKAKQRI</sequence>
<name>A0ABV6HDU0_9SPHI</name>
<dbReference type="Proteomes" id="UP001589774">
    <property type="component" value="Unassembled WGS sequence"/>
</dbReference>
<keyword evidence="1" id="KW-1133">Transmembrane helix</keyword>
<evidence type="ECO:0000313" key="3">
    <source>
        <dbReference type="EMBL" id="MFC0316777.1"/>
    </source>
</evidence>
<reference evidence="3 4" key="1">
    <citation type="submission" date="2024-09" db="EMBL/GenBank/DDBJ databases">
        <authorList>
            <person name="Sun Q."/>
            <person name="Mori K."/>
        </authorList>
    </citation>
    <scope>NUCLEOTIDE SEQUENCE [LARGE SCALE GENOMIC DNA]</scope>
    <source>
        <strain evidence="3 4">CCM 7765</strain>
    </source>
</reference>
<evidence type="ECO:0000313" key="4">
    <source>
        <dbReference type="Proteomes" id="UP001589774"/>
    </source>
</evidence>
<dbReference type="Pfam" id="PF01882">
    <property type="entry name" value="DUF58"/>
    <property type="match status" value="1"/>
</dbReference>
<evidence type="ECO:0000259" key="2">
    <source>
        <dbReference type="Pfam" id="PF01882"/>
    </source>
</evidence>
<gene>
    <name evidence="3" type="ORF">ACFFI0_00605</name>
</gene>
<dbReference type="SUPFAM" id="SSF53300">
    <property type="entry name" value="vWA-like"/>
    <property type="match status" value="1"/>
</dbReference>
<evidence type="ECO:0000256" key="1">
    <source>
        <dbReference type="SAM" id="Phobius"/>
    </source>
</evidence>
<feature type="transmembrane region" description="Helical" evidence="1">
    <location>
        <begin position="40"/>
        <end position="63"/>
    </location>
</feature>
<comment type="caution">
    <text evidence="3">The sequence shown here is derived from an EMBL/GenBank/DDBJ whole genome shotgun (WGS) entry which is preliminary data.</text>
</comment>
<keyword evidence="4" id="KW-1185">Reference proteome</keyword>
<keyword evidence="1" id="KW-0812">Transmembrane</keyword>
<keyword evidence="1" id="KW-0472">Membrane</keyword>
<feature type="transmembrane region" description="Helical" evidence="1">
    <location>
        <begin position="12"/>
        <end position="34"/>
    </location>
</feature>
<dbReference type="RefSeq" id="WP_130858132.1">
    <property type="nucleotide sequence ID" value="NZ_JBHLWO010000001.1"/>
</dbReference>
<protein>
    <submittedName>
        <fullName evidence="3">DUF58 domain-containing protein</fullName>
    </submittedName>
</protein>
<dbReference type="EMBL" id="JBHLWO010000001">
    <property type="protein sequence ID" value="MFC0316777.1"/>
    <property type="molecule type" value="Genomic_DNA"/>
</dbReference>
<organism evidence="3 4">
    <name type="scientific">Olivibacter oleidegradans</name>
    <dbReference type="NCBI Taxonomy" id="760123"/>
    <lineage>
        <taxon>Bacteria</taxon>
        <taxon>Pseudomonadati</taxon>
        <taxon>Bacteroidota</taxon>
        <taxon>Sphingobacteriia</taxon>
        <taxon>Sphingobacteriales</taxon>
        <taxon>Sphingobacteriaceae</taxon>
        <taxon>Olivibacter</taxon>
    </lineage>
</organism>
<dbReference type="InterPro" id="IPR036465">
    <property type="entry name" value="vWFA_dom_sf"/>
</dbReference>
<proteinExistence type="predicted"/>
<dbReference type="PANTHER" id="PTHR33608:SF3">
    <property type="entry name" value="SLR2013 PROTEIN"/>
    <property type="match status" value="1"/>
</dbReference>